<dbReference type="Proteomes" id="UP001145050">
    <property type="component" value="Unassembled WGS sequence"/>
</dbReference>
<keyword evidence="3" id="KW-1185">Reference proteome</keyword>
<comment type="caution">
    <text evidence="2">The sequence shown here is derived from an EMBL/GenBank/DDBJ whole genome shotgun (WGS) entry which is preliminary data.</text>
</comment>
<accession>A0A9X4ALK3</accession>
<sequence length="350" mass="41255">MIWREINVYHTLFIKLNSKATPIRHLLFISFLGEKVDSFYQFASESYQPFGKGPYLCLNAAAEHYFNPVIPTVKVTICTDTRRPVGTFTCSCGFSYSRRGPDQTEEDPYRIGRIKQFGPVWQDKLSYLLHVEKLSYYAAAKHLKVDIGTVKKYAGLKAKTLSNYSEPTDLLERKQDQWLQLCKDSPNLTTSKLRKQEPALYAWLYRHDKQWLHKYSPKTRRNQTTNTRVDWRERDRELLRDIEVIVRKLLGASKPIRLTIGRIGKEVRLLPLLEQHLDKLSLTRRYLQDVTETTEQFQIRRVKWAVKELLHQHQEVVDWRIRRLAGLKDTISDSVSKEIIKQVKQYRSKV</sequence>
<reference evidence="2" key="1">
    <citation type="submission" date="2022-06" db="EMBL/GenBank/DDBJ databases">
        <title>Aquibacillus sp. a new bacterium isolated from soil saline samples.</title>
        <authorList>
            <person name="Galisteo C."/>
            <person name="De La Haba R."/>
            <person name="Sanchez-Porro C."/>
            <person name="Ventosa A."/>
        </authorList>
    </citation>
    <scope>NUCLEOTIDE SEQUENCE</scope>
    <source>
        <strain evidence="2">3ASR75-11</strain>
    </source>
</reference>
<evidence type="ECO:0000313" key="2">
    <source>
        <dbReference type="EMBL" id="MDC3424331.1"/>
    </source>
</evidence>
<gene>
    <name evidence="2" type="ORF">NC797_07390</name>
</gene>
<dbReference type="Pfam" id="PF15978">
    <property type="entry name" value="TnsD"/>
    <property type="match status" value="1"/>
</dbReference>
<evidence type="ECO:0000259" key="1">
    <source>
        <dbReference type="Pfam" id="PF15978"/>
    </source>
</evidence>
<proteinExistence type="predicted"/>
<dbReference type="EMBL" id="JAMQKB010000005">
    <property type="protein sequence ID" value="MDC3424331.1"/>
    <property type="molecule type" value="Genomic_DNA"/>
</dbReference>
<organism evidence="2 3">
    <name type="scientific">Terrihalobacillus insolitus</name>
    <dbReference type="NCBI Taxonomy" id="2950438"/>
    <lineage>
        <taxon>Bacteria</taxon>
        <taxon>Bacillati</taxon>
        <taxon>Bacillota</taxon>
        <taxon>Bacilli</taxon>
        <taxon>Bacillales</taxon>
        <taxon>Bacillaceae</taxon>
        <taxon>Terrihalobacillus</taxon>
    </lineage>
</organism>
<dbReference type="InterPro" id="IPR032750">
    <property type="entry name" value="TnsD_C"/>
</dbReference>
<evidence type="ECO:0000313" key="3">
    <source>
        <dbReference type="Proteomes" id="UP001145050"/>
    </source>
</evidence>
<feature type="domain" description="Transposon Tn7 transposition protein TnsD C-terminal" evidence="1">
    <location>
        <begin position="17"/>
        <end position="287"/>
    </location>
</feature>
<dbReference type="AlphaFoldDB" id="A0A9X4ALK3"/>
<name>A0A9X4ALK3_9BACI</name>
<dbReference type="RefSeq" id="WP_272436136.1">
    <property type="nucleotide sequence ID" value="NZ_JAMQKB010000005.1"/>
</dbReference>
<protein>
    <submittedName>
        <fullName evidence="2">TnsD family Tn7-like transposition protein</fullName>
    </submittedName>
</protein>